<name>A0A376G9Z0_9FLAO</name>
<evidence type="ECO:0000313" key="3">
    <source>
        <dbReference type="Proteomes" id="UP000254737"/>
    </source>
</evidence>
<feature type="domain" description="Glyoxalase/fosfomycin resistance/dioxygenase" evidence="1">
    <location>
        <begin position="10"/>
        <end position="137"/>
    </location>
</feature>
<dbReference type="Pfam" id="PF00903">
    <property type="entry name" value="Glyoxalase"/>
    <property type="match status" value="1"/>
</dbReference>
<dbReference type="EMBL" id="UFXS01000001">
    <property type="protein sequence ID" value="STD56063.1"/>
    <property type="molecule type" value="Genomic_DNA"/>
</dbReference>
<reference evidence="2 3" key="1">
    <citation type="submission" date="2018-06" db="EMBL/GenBank/DDBJ databases">
        <authorList>
            <consortium name="Pathogen Informatics"/>
            <person name="Doyle S."/>
        </authorList>
    </citation>
    <scope>NUCLEOTIDE SEQUENCE [LARGE SCALE GENOMIC DNA]</scope>
    <source>
        <strain evidence="2 3">NCTC13456</strain>
    </source>
</reference>
<dbReference type="SUPFAM" id="SSF54593">
    <property type="entry name" value="Glyoxalase/Bleomycin resistance protein/Dihydroxybiphenyl dioxygenase"/>
    <property type="match status" value="1"/>
</dbReference>
<proteinExistence type="predicted"/>
<dbReference type="Proteomes" id="UP000254737">
    <property type="component" value="Unassembled WGS sequence"/>
</dbReference>
<dbReference type="AlphaFoldDB" id="A0A376G9Z0"/>
<dbReference type="CDD" id="cd06588">
    <property type="entry name" value="PhnB_like"/>
    <property type="match status" value="1"/>
</dbReference>
<dbReference type="InterPro" id="IPR004360">
    <property type="entry name" value="Glyas_Fos-R_dOase_dom"/>
</dbReference>
<accession>A0A376G9Z0</accession>
<dbReference type="InterPro" id="IPR029068">
    <property type="entry name" value="Glyas_Bleomycin-R_OHBP_Dase"/>
</dbReference>
<protein>
    <recommendedName>
        <fullName evidence="1">Glyoxalase/fosfomycin resistance/dioxygenase domain-containing protein</fullName>
    </recommendedName>
</protein>
<organism evidence="2 3">
    <name type="scientific">Empedobacter falsenii</name>
    <dbReference type="NCBI Taxonomy" id="343874"/>
    <lineage>
        <taxon>Bacteria</taxon>
        <taxon>Pseudomonadati</taxon>
        <taxon>Bacteroidota</taxon>
        <taxon>Flavobacteriia</taxon>
        <taxon>Flavobacteriales</taxon>
        <taxon>Weeksellaceae</taxon>
        <taxon>Empedobacter</taxon>
    </lineage>
</organism>
<evidence type="ECO:0000313" key="2">
    <source>
        <dbReference type="EMBL" id="STD56063.1"/>
    </source>
</evidence>
<dbReference type="InterPro" id="IPR028973">
    <property type="entry name" value="PhnB-like"/>
</dbReference>
<evidence type="ECO:0000259" key="1">
    <source>
        <dbReference type="Pfam" id="PF00903"/>
    </source>
</evidence>
<dbReference type="PANTHER" id="PTHR33990:SF1">
    <property type="entry name" value="PROTEIN YJDN"/>
    <property type="match status" value="1"/>
</dbReference>
<sequence>MAKVHAYLNFNGDCEKAFQFYETVFETQNIGMYKMGDMPPSPEFQIPESAKDKVSHVALFINETTMLMGSDVVEEFGQKYQAGNNNYIMLDVDNPAEAHQLYDRLSVNAKSLEMPLAEQFFAELYASFIDQFGTPWMIHFEGNKANSM</sequence>
<dbReference type="PANTHER" id="PTHR33990">
    <property type="entry name" value="PROTEIN YJDN-RELATED"/>
    <property type="match status" value="1"/>
</dbReference>
<dbReference type="Gene3D" id="3.10.180.10">
    <property type="entry name" value="2,3-Dihydroxybiphenyl 1,2-Dioxygenase, domain 1"/>
    <property type="match status" value="1"/>
</dbReference>
<gene>
    <name evidence="2" type="ORF">NCTC13456_02043</name>
</gene>
<dbReference type="STRING" id="343874.GCA_000805695_00214"/>
<dbReference type="RefSeq" id="WP_115002045.1">
    <property type="nucleotide sequence ID" value="NZ_UFXS01000001.1"/>
</dbReference>